<gene>
    <name evidence="2" type="ORF">EBQ26_10505</name>
</gene>
<evidence type="ECO:0008006" key="4">
    <source>
        <dbReference type="Google" id="ProtNLM"/>
    </source>
</evidence>
<dbReference type="EMBL" id="RDQM01000014">
    <property type="protein sequence ID" value="RMW96064.1"/>
    <property type="molecule type" value="Genomic_DNA"/>
</dbReference>
<dbReference type="Proteomes" id="UP000267521">
    <property type="component" value="Unassembled WGS sequence"/>
</dbReference>
<evidence type="ECO:0000313" key="2">
    <source>
        <dbReference type="EMBL" id="RMW96064.1"/>
    </source>
</evidence>
<keyword evidence="1" id="KW-0732">Signal</keyword>
<comment type="caution">
    <text evidence="2">The sequence shown here is derived from an EMBL/GenBank/DDBJ whole genome shotgun (WGS) entry which is preliminary data.</text>
</comment>
<dbReference type="InterPro" id="IPR012106">
    <property type="entry name" value="Phage_Mu_Gp1"/>
</dbReference>
<evidence type="ECO:0000256" key="1">
    <source>
        <dbReference type="SAM" id="SignalP"/>
    </source>
</evidence>
<proteinExistence type="predicted"/>
<protein>
    <recommendedName>
        <fullName evidence="4">Mu-like prophage I protein</fullName>
    </recommendedName>
</protein>
<accession>A0A3M6Q021</accession>
<sequence>MSSTAPAQTAIAIAACAFDAAAAIHAQSAQSAQGAANGQPPRVLLQLTPARDFRPSDGRPMDVPAWRINAAIAQRVIAAFSAAQPPVIDYEHQTLRSEANGQPAPAAGWIHGLRWIEGRGLFAEAELTARARELIAGGEYRYFSPVLEYASKTGEVRRILMGALTNNPAIHGMQAIDLMAAATSKWMAAPHTTTLDEESTTMTLLQKLLAALGLPESTSEDAALAACAAQRAQAEAARAALSLGIDASAESITAACTSLSAQATAAAQPDPAKFVPIAAVQELQASVAALTARQREREVDDLVAPALADGRLLPAQEAWARDLGKTNLAALSSYLQTAQPIAALSGTQTKGQPPAGTAPGTGGLSSDELAVAAACGLTPEVFASGKQ</sequence>
<organism evidence="2 3">
    <name type="scientific">Allofranklinella schreckenbergeri</name>
    <dbReference type="NCBI Taxonomy" id="1076744"/>
    <lineage>
        <taxon>Bacteria</taxon>
        <taxon>Pseudomonadati</taxon>
        <taxon>Pseudomonadota</taxon>
        <taxon>Betaproteobacteria</taxon>
        <taxon>Burkholderiales</taxon>
        <taxon>Comamonadaceae</taxon>
        <taxon>Allofranklinella</taxon>
    </lineage>
</organism>
<name>A0A3M6Q021_9BURK</name>
<dbReference type="RefSeq" id="WP_122239007.1">
    <property type="nucleotide sequence ID" value="NZ_RDQM01000014.1"/>
</dbReference>
<dbReference type="PIRSF" id="PIRSF016624">
    <property type="entry name" value="Mu_prophg_I"/>
    <property type="match status" value="1"/>
</dbReference>
<reference evidence="2 3" key="1">
    <citation type="submission" date="2018-10" db="EMBL/GenBank/DDBJ databases">
        <title>Comamonadaceae CDC group NO-1 genome sequencing and assembly.</title>
        <authorList>
            <person name="Bernier A.-M."/>
            <person name="Bernard K."/>
        </authorList>
    </citation>
    <scope>NUCLEOTIDE SEQUENCE [LARGE SCALE GENOMIC DNA]</scope>
    <source>
        <strain evidence="2 3">NML970147</strain>
    </source>
</reference>
<feature type="signal peptide" evidence="1">
    <location>
        <begin position="1"/>
        <end position="22"/>
    </location>
</feature>
<evidence type="ECO:0000313" key="3">
    <source>
        <dbReference type="Proteomes" id="UP000267521"/>
    </source>
</evidence>
<dbReference type="Pfam" id="PF10123">
    <property type="entry name" value="Mu-like_Pro"/>
    <property type="match status" value="1"/>
</dbReference>
<dbReference type="AlphaFoldDB" id="A0A3M6Q021"/>
<feature type="chain" id="PRO_5018150934" description="Mu-like prophage I protein" evidence="1">
    <location>
        <begin position="23"/>
        <end position="387"/>
    </location>
</feature>